<dbReference type="GO" id="GO:0016020">
    <property type="term" value="C:membrane"/>
    <property type="evidence" value="ECO:0007669"/>
    <property type="project" value="InterPro"/>
</dbReference>
<dbReference type="GO" id="GO:0019882">
    <property type="term" value="P:antigen processing and presentation"/>
    <property type="evidence" value="ECO:0007669"/>
    <property type="project" value="InterPro"/>
</dbReference>
<protein>
    <recommendedName>
        <fullName evidence="9">Thyroglobulin type-1 domain-containing protein</fullName>
    </recommendedName>
</protein>
<dbReference type="Proteomes" id="UP000265140">
    <property type="component" value="Chromosome 7"/>
</dbReference>
<feature type="domain" description="Thyroglobulin type-1" evidence="9">
    <location>
        <begin position="118"/>
        <end position="179"/>
    </location>
</feature>
<keyword evidence="3" id="KW-0677">Repeat</keyword>
<evidence type="ECO:0000256" key="3">
    <source>
        <dbReference type="ARBA" id="ARBA00022737"/>
    </source>
</evidence>
<dbReference type="PROSITE" id="PS51162">
    <property type="entry name" value="THYROGLOBULIN_1_2"/>
    <property type="match status" value="1"/>
</dbReference>
<dbReference type="GeneTree" id="ENSGT00940000169140"/>
<accession>A0A3P8XGE1</accession>
<evidence type="ECO:0000256" key="6">
    <source>
        <dbReference type="PROSITE-ProRule" id="PRU00500"/>
    </source>
</evidence>
<keyword evidence="8" id="KW-0812">Transmembrane</keyword>
<keyword evidence="8" id="KW-0472">Membrane</keyword>
<dbReference type="InterPro" id="IPR036857">
    <property type="entry name" value="Thyroglobulin_1_sf"/>
</dbReference>
<evidence type="ECO:0000259" key="9">
    <source>
        <dbReference type="PROSITE" id="PS51162"/>
    </source>
</evidence>
<dbReference type="GO" id="GO:0035718">
    <property type="term" value="F:macrophage migration inhibitory factor binding"/>
    <property type="evidence" value="ECO:0007669"/>
    <property type="project" value="InterPro"/>
</dbReference>
<sequence length="202" mass="21579">MAEAQHEPLIRAPSEQTAINVGTTAGGSNKRAFKIAGFTLLACLLIAGQALTAYFVLGQKGDIKNLEEQANSLKKELSKGRSVAVPMKQHASMNSMKLMDDDSTDETSTHVHKEDGSATKCQLEAAAAEHLGLKSFQPQCDEDGNYKLQQCWADKGLCWCVDTSGKALPGTIRSGPALCGAKSGFGHMMALPNNLLIDDVEQ</sequence>
<feature type="disulfide bond" evidence="5">
    <location>
        <begin position="160"/>
        <end position="179"/>
    </location>
</feature>
<dbReference type="GO" id="GO:0005615">
    <property type="term" value="C:extracellular space"/>
    <property type="evidence" value="ECO:0007669"/>
    <property type="project" value="TreeGrafter"/>
</dbReference>
<name>A0A3P8XGE1_ESOLU</name>
<evidence type="ECO:0000256" key="1">
    <source>
        <dbReference type="ARBA" id="ARBA00004613"/>
    </source>
</evidence>
<keyword evidence="2" id="KW-0964">Secreted</keyword>
<dbReference type="InterPro" id="IPR000716">
    <property type="entry name" value="Thyroglobulin_1"/>
</dbReference>
<dbReference type="OMA" id="CVLIAGQ"/>
<organism evidence="10 11">
    <name type="scientific">Esox lucius</name>
    <name type="common">Northern pike</name>
    <dbReference type="NCBI Taxonomy" id="8010"/>
    <lineage>
        <taxon>Eukaryota</taxon>
        <taxon>Metazoa</taxon>
        <taxon>Chordata</taxon>
        <taxon>Craniata</taxon>
        <taxon>Vertebrata</taxon>
        <taxon>Euteleostomi</taxon>
        <taxon>Actinopterygii</taxon>
        <taxon>Neopterygii</taxon>
        <taxon>Teleostei</taxon>
        <taxon>Protacanthopterygii</taxon>
        <taxon>Esociformes</taxon>
        <taxon>Esocidae</taxon>
        <taxon>Esox</taxon>
    </lineage>
</organism>
<comment type="subcellular location">
    <subcellularLocation>
        <location evidence="1">Secreted</location>
    </subcellularLocation>
</comment>
<feature type="disulfide bond" evidence="5 6">
    <location>
        <begin position="151"/>
        <end position="158"/>
    </location>
</feature>
<evidence type="ECO:0000256" key="8">
    <source>
        <dbReference type="SAM" id="Phobius"/>
    </source>
</evidence>
<feature type="coiled-coil region" evidence="7">
    <location>
        <begin position="56"/>
        <end position="83"/>
    </location>
</feature>
<dbReference type="PANTHER" id="PTHR12352:SF3">
    <property type="entry name" value="NIDOGEN-2"/>
    <property type="match status" value="1"/>
</dbReference>
<dbReference type="Bgee" id="ENSELUG00000004849">
    <property type="expression patterns" value="Expressed in spleen and 15 other cell types or tissues"/>
</dbReference>
<keyword evidence="4 5" id="KW-1015">Disulfide bond</keyword>
<evidence type="ECO:0000256" key="7">
    <source>
        <dbReference type="SAM" id="Coils"/>
    </source>
</evidence>
<dbReference type="AlphaFoldDB" id="A0A3P8XGE1"/>
<dbReference type="OrthoDB" id="406800at2759"/>
<evidence type="ECO:0000313" key="10">
    <source>
        <dbReference type="Ensembl" id="ENSELUP00000003652.3"/>
    </source>
</evidence>
<keyword evidence="8" id="KW-1133">Transmembrane helix</keyword>
<dbReference type="FunCoup" id="A0A3P8XGE1">
    <property type="interactions" value="32"/>
</dbReference>
<keyword evidence="11" id="KW-1185">Reference proteome</keyword>
<feature type="transmembrane region" description="Helical" evidence="8">
    <location>
        <begin position="35"/>
        <end position="57"/>
    </location>
</feature>
<feature type="disulfide bond" evidence="5 6">
    <location>
        <begin position="121"/>
        <end position="140"/>
    </location>
</feature>
<reference evidence="11" key="1">
    <citation type="journal article" date="2014" name="PLoS ONE">
        <title>The genome and linkage map of the northern pike (Esox lucius): conserved synteny revealed between the salmonid sister group and the Neoteleostei.</title>
        <authorList>
            <person name="Rondeau E.B."/>
            <person name="Minkley D.R."/>
            <person name="Leong J.S."/>
            <person name="Messmer A.M."/>
            <person name="Jantzen J.R."/>
            <person name="von Schalburg K.R."/>
            <person name="Lemon C."/>
            <person name="Bird N.H."/>
            <person name="Koop B.F."/>
        </authorList>
    </citation>
    <scope>NUCLEOTIDE SEQUENCE</scope>
</reference>
<dbReference type="SMART" id="SM00211">
    <property type="entry name" value="TY"/>
    <property type="match status" value="1"/>
</dbReference>
<dbReference type="Ensembl" id="ENSELUT00000013677.3">
    <property type="protein sequence ID" value="ENSELUP00000003652.3"/>
    <property type="gene ID" value="ENSELUG00000004849.3"/>
</dbReference>
<dbReference type="InterPro" id="IPR043530">
    <property type="entry name" value="CD74_antigen"/>
</dbReference>
<dbReference type="InParanoid" id="A0A3P8XGE1"/>
<dbReference type="Gene3D" id="4.10.800.10">
    <property type="entry name" value="Thyroglobulin type-1"/>
    <property type="match status" value="1"/>
</dbReference>
<dbReference type="PROSITE" id="PS00484">
    <property type="entry name" value="THYROGLOBULIN_1_1"/>
    <property type="match status" value="1"/>
</dbReference>
<dbReference type="CDD" id="cd00191">
    <property type="entry name" value="TY"/>
    <property type="match status" value="1"/>
</dbReference>
<dbReference type="PIRSF" id="PIRSF001992">
    <property type="entry name" value="CD74_antigen"/>
    <property type="match status" value="1"/>
</dbReference>
<evidence type="ECO:0000313" key="11">
    <source>
        <dbReference type="Proteomes" id="UP000265140"/>
    </source>
</evidence>
<comment type="caution">
    <text evidence="6">Lacks conserved residue(s) required for the propagation of feature annotation.</text>
</comment>
<dbReference type="GO" id="GO:0006955">
    <property type="term" value="P:immune response"/>
    <property type="evidence" value="ECO:0007669"/>
    <property type="project" value="InterPro"/>
</dbReference>
<evidence type="ECO:0000256" key="2">
    <source>
        <dbReference type="ARBA" id="ARBA00022525"/>
    </source>
</evidence>
<dbReference type="InterPro" id="IPR015386">
    <property type="entry name" value="MHC_II-assoc_invar/CLIP_MHC-bd"/>
</dbReference>
<reference evidence="10" key="3">
    <citation type="submission" date="2025-08" db="UniProtKB">
        <authorList>
            <consortium name="Ensembl"/>
        </authorList>
    </citation>
    <scope>IDENTIFICATION</scope>
</reference>
<keyword evidence="7" id="KW-0175">Coiled coil</keyword>
<dbReference type="GO" id="GO:0006886">
    <property type="term" value="P:intracellular protein transport"/>
    <property type="evidence" value="ECO:0007669"/>
    <property type="project" value="InterPro"/>
</dbReference>
<proteinExistence type="predicted"/>
<dbReference type="InterPro" id="IPR051950">
    <property type="entry name" value="Dev_reg/Prot_inhib"/>
</dbReference>
<reference evidence="10" key="2">
    <citation type="submission" date="2020-02" db="EMBL/GenBank/DDBJ databases">
        <title>Esox lucius (northern pike) genome, fEsoLuc1, primary haplotype.</title>
        <authorList>
            <person name="Myers G."/>
            <person name="Karagic N."/>
            <person name="Meyer A."/>
            <person name="Pippel M."/>
            <person name="Reichard M."/>
            <person name="Winkler S."/>
            <person name="Tracey A."/>
            <person name="Sims Y."/>
            <person name="Howe K."/>
            <person name="Rhie A."/>
            <person name="Formenti G."/>
            <person name="Durbin R."/>
            <person name="Fedrigo O."/>
            <person name="Jarvis E.D."/>
        </authorList>
    </citation>
    <scope>NUCLEOTIDE SEQUENCE [LARGE SCALE GENOMIC DNA]</scope>
</reference>
<dbReference type="Pfam" id="PF00086">
    <property type="entry name" value="Thyroglobulin_1"/>
    <property type="match status" value="1"/>
</dbReference>
<dbReference type="PANTHER" id="PTHR12352">
    <property type="entry name" value="SECRETED MODULAR CALCIUM-BINDING PROTEIN"/>
    <property type="match status" value="1"/>
</dbReference>
<dbReference type="GO" id="GO:0042289">
    <property type="term" value="F:MHC class II protein binding"/>
    <property type="evidence" value="ECO:0007669"/>
    <property type="project" value="InterPro"/>
</dbReference>
<dbReference type="SUPFAM" id="SSF57610">
    <property type="entry name" value="Thyroglobulin type-1 domain"/>
    <property type="match status" value="1"/>
</dbReference>
<reference evidence="10" key="4">
    <citation type="submission" date="2025-09" db="UniProtKB">
        <authorList>
            <consortium name="Ensembl"/>
        </authorList>
    </citation>
    <scope>IDENTIFICATION</scope>
</reference>
<evidence type="ECO:0000256" key="5">
    <source>
        <dbReference type="PIRSR" id="PIRSR001992-1"/>
    </source>
</evidence>
<dbReference type="Pfam" id="PF09307">
    <property type="entry name" value="MHC2-interact"/>
    <property type="match status" value="1"/>
</dbReference>
<evidence type="ECO:0000256" key="4">
    <source>
        <dbReference type="ARBA" id="ARBA00023157"/>
    </source>
</evidence>